<sequence>MSNRLFVLKCISLFIPFLYFFATLFELPSKIVKNSGGINHVRIPIPEGEDYSIHITSFPVNNVQAHMAITAISSKDDFRVLVKDSNCSLEKTSAFSKQASCSYAVNGGPFQSYIHGGCIGITISNGRIINSSHSFQSSVEDNNVAFGVTQNNEWVIGNVQDYSNSGEDYSDIKELITGLNENGWLVKNSTIVSHLDKKRHAPRTAIGINIDAHLVLFQVDGCEHCHTPTGLTMHELATEISKHAVYSINLDGGGSSTTVGPGGEVLNHPTCMDYVNIKCERKVASAVCVKPSHIHSIYHVAASASKR</sequence>
<dbReference type="AlphaFoldDB" id="A0A7S3PUE1"/>
<evidence type="ECO:0000256" key="1">
    <source>
        <dbReference type="SAM" id="Phobius"/>
    </source>
</evidence>
<gene>
    <name evidence="3" type="ORF">CDEB00056_LOCUS779</name>
</gene>
<dbReference type="PANTHER" id="PTHR40446">
    <property type="entry name" value="N-ACETYLGLUCOSAMINE-1-PHOSPHODIESTER ALPHA-N-ACETYLGLUCOSAMINIDASE"/>
    <property type="match status" value="1"/>
</dbReference>
<accession>A0A7S3PUE1</accession>
<proteinExistence type="predicted"/>
<feature type="transmembrane region" description="Helical" evidence="1">
    <location>
        <begin position="6"/>
        <end position="25"/>
    </location>
</feature>
<feature type="domain" description="Phosphodiester glycosidase" evidence="2">
    <location>
        <begin position="101"/>
        <end position="289"/>
    </location>
</feature>
<keyword evidence="1" id="KW-0472">Membrane</keyword>
<keyword evidence="1" id="KW-0812">Transmembrane</keyword>
<dbReference type="EMBL" id="HBIO01001089">
    <property type="protein sequence ID" value="CAE0455938.1"/>
    <property type="molecule type" value="Transcribed_RNA"/>
</dbReference>
<keyword evidence="1" id="KW-1133">Transmembrane helix</keyword>
<reference evidence="3" key="1">
    <citation type="submission" date="2021-01" db="EMBL/GenBank/DDBJ databases">
        <authorList>
            <person name="Corre E."/>
            <person name="Pelletier E."/>
            <person name="Niang G."/>
            <person name="Scheremetjew M."/>
            <person name="Finn R."/>
            <person name="Kale V."/>
            <person name="Holt S."/>
            <person name="Cochrane G."/>
            <person name="Meng A."/>
            <person name="Brown T."/>
            <person name="Cohen L."/>
        </authorList>
    </citation>
    <scope>NUCLEOTIDE SEQUENCE</scope>
    <source>
        <strain evidence="3">MM31A-1</strain>
    </source>
</reference>
<dbReference type="Pfam" id="PF09992">
    <property type="entry name" value="NAGPA"/>
    <property type="match status" value="1"/>
</dbReference>
<evidence type="ECO:0000259" key="2">
    <source>
        <dbReference type="Pfam" id="PF09992"/>
    </source>
</evidence>
<organism evidence="3">
    <name type="scientific">Chaetoceros debilis</name>
    <dbReference type="NCBI Taxonomy" id="122233"/>
    <lineage>
        <taxon>Eukaryota</taxon>
        <taxon>Sar</taxon>
        <taxon>Stramenopiles</taxon>
        <taxon>Ochrophyta</taxon>
        <taxon>Bacillariophyta</taxon>
        <taxon>Coscinodiscophyceae</taxon>
        <taxon>Chaetocerotophycidae</taxon>
        <taxon>Chaetocerotales</taxon>
        <taxon>Chaetocerotaceae</taxon>
        <taxon>Chaetoceros</taxon>
    </lineage>
</organism>
<protein>
    <recommendedName>
        <fullName evidence="2">Phosphodiester glycosidase domain-containing protein</fullName>
    </recommendedName>
</protein>
<evidence type="ECO:0000313" key="3">
    <source>
        <dbReference type="EMBL" id="CAE0455938.1"/>
    </source>
</evidence>
<dbReference type="InterPro" id="IPR018711">
    <property type="entry name" value="NAGPA"/>
</dbReference>
<dbReference type="PANTHER" id="PTHR40446:SF2">
    <property type="entry name" value="N-ACETYLGLUCOSAMINE-1-PHOSPHODIESTER ALPHA-N-ACETYLGLUCOSAMINIDASE"/>
    <property type="match status" value="1"/>
</dbReference>
<name>A0A7S3PUE1_9STRA</name>